<dbReference type="Gene3D" id="2.30.110.10">
    <property type="entry name" value="Electron Transport, Fmn-binding Protein, Chain A"/>
    <property type="match status" value="1"/>
</dbReference>
<comment type="catalytic activity">
    <reaction evidence="2">
        <text>oxidized coenzyme F420-(gamma-L-Glu)(n) + a quinol + H(+) = reduced coenzyme F420-(gamma-L-Glu)(n) + a quinone</text>
        <dbReference type="Rhea" id="RHEA:39663"/>
        <dbReference type="Rhea" id="RHEA-COMP:12939"/>
        <dbReference type="Rhea" id="RHEA-COMP:14378"/>
        <dbReference type="ChEBI" id="CHEBI:15378"/>
        <dbReference type="ChEBI" id="CHEBI:24646"/>
        <dbReference type="ChEBI" id="CHEBI:132124"/>
        <dbReference type="ChEBI" id="CHEBI:133980"/>
        <dbReference type="ChEBI" id="CHEBI:139511"/>
    </reaction>
</comment>
<accession>A0A1H1KU97</accession>
<dbReference type="AlphaFoldDB" id="A0A1H1KU97"/>
<evidence type="ECO:0000256" key="1">
    <source>
        <dbReference type="ARBA" id="ARBA00008710"/>
    </source>
</evidence>
<dbReference type="RefSeq" id="WP_092664565.1">
    <property type="nucleotide sequence ID" value="NZ_LT629734.1"/>
</dbReference>
<dbReference type="EMBL" id="LT629734">
    <property type="protein sequence ID" value="SDR65259.1"/>
    <property type="molecule type" value="Genomic_DNA"/>
</dbReference>
<evidence type="ECO:0000313" key="3">
    <source>
        <dbReference type="EMBL" id="SDR65259.1"/>
    </source>
</evidence>
<dbReference type="OrthoDB" id="8225825at2"/>
<dbReference type="PANTHER" id="PTHR39428:SF3">
    <property type="entry name" value="DEAZAFLAVIN-DEPENDENT NITROREDUCTASE"/>
    <property type="match status" value="1"/>
</dbReference>
<protein>
    <submittedName>
        <fullName evidence="3">Deazaflavin-dependent oxidoreductase, nitroreductase family</fullName>
    </submittedName>
</protein>
<dbReference type="GO" id="GO:0016491">
    <property type="term" value="F:oxidoreductase activity"/>
    <property type="evidence" value="ECO:0007669"/>
    <property type="project" value="InterPro"/>
</dbReference>
<dbReference type="GO" id="GO:0005886">
    <property type="term" value="C:plasma membrane"/>
    <property type="evidence" value="ECO:0007669"/>
    <property type="project" value="TreeGrafter"/>
</dbReference>
<gene>
    <name evidence="3" type="ORF">SAMN04489719_0044</name>
</gene>
<dbReference type="Pfam" id="PF04075">
    <property type="entry name" value="F420H2_quin_red"/>
    <property type="match status" value="1"/>
</dbReference>
<evidence type="ECO:0000256" key="2">
    <source>
        <dbReference type="ARBA" id="ARBA00049106"/>
    </source>
</evidence>
<comment type="similarity">
    <text evidence="1">Belongs to the F420H(2)-dependent quinone reductase family.</text>
</comment>
<evidence type="ECO:0000313" key="4">
    <source>
        <dbReference type="Proteomes" id="UP000199649"/>
    </source>
</evidence>
<dbReference type="InterPro" id="IPR012349">
    <property type="entry name" value="Split_barrel_FMN-bd"/>
</dbReference>
<name>A0A1H1KU97_9MICO</name>
<dbReference type="STRING" id="684552.SAMN04489719_0044"/>
<sequence length="152" mass="17102">MAATPTTPKVPPRWFVRGAWIGHRLLYRTTGKGLARPRRDGKMGMLRLHTVGRKSGEPRVAIVGYLDHDGGFATLAMNGWAEADPAWWLNLKAQPETTVDTVDGPVRVRGREATGDEREQLWARFERATGWGEVESLSQRRHHTPVVVLERV</sequence>
<dbReference type="GO" id="GO:0070967">
    <property type="term" value="F:coenzyme F420 binding"/>
    <property type="evidence" value="ECO:0007669"/>
    <property type="project" value="TreeGrafter"/>
</dbReference>
<dbReference type="Proteomes" id="UP000199649">
    <property type="component" value="Chromosome I"/>
</dbReference>
<dbReference type="InterPro" id="IPR004378">
    <property type="entry name" value="F420H2_quin_Rdtase"/>
</dbReference>
<keyword evidence="4" id="KW-1185">Reference proteome</keyword>
<dbReference type="PANTHER" id="PTHR39428">
    <property type="entry name" value="F420H(2)-DEPENDENT QUINONE REDUCTASE RV1261C"/>
    <property type="match status" value="1"/>
</dbReference>
<organism evidence="3 4">
    <name type="scientific">Agrococcus carbonis</name>
    <dbReference type="NCBI Taxonomy" id="684552"/>
    <lineage>
        <taxon>Bacteria</taxon>
        <taxon>Bacillati</taxon>
        <taxon>Actinomycetota</taxon>
        <taxon>Actinomycetes</taxon>
        <taxon>Micrococcales</taxon>
        <taxon>Microbacteriaceae</taxon>
        <taxon>Agrococcus</taxon>
    </lineage>
</organism>
<proteinExistence type="inferred from homology"/>
<reference evidence="4" key="1">
    <citation type="submission" date="2016-10" db="EMBL/GenBank/DDBJ databases">
        <authorList>
            <person name="Varghese N."/>
            <person name="Submissions S."/>
        </authorList>
    </citation>
    <scope>NUCLEOTIDE SEQUENCE [LARGE SCALE GENOMIC DNA]</scope>
    <source>
        <strain evidence="4">DSM 22965</strain>
    </source>
</reference>
<dbReference type="NCBIfam" id="TIGR00026">
    <property type="entry name" value="hi_GC_TIGR00026"/>
    <property type="match status" value="1"/>
</dbReference>